<dbReference type="Ensembl" id="ENSRROT00000066456.1">
    <property type="protein sequence ID" value="ENSRROP00000041953.1"/>
    <property type="gene ID" value="ENSRROG00000044132.1"/>
</dbReference>
<evidence type="ECO:0000313" key="7">
    <source>
        <dbReference type="Ensembl" id="ENSRROP00000041953.1"/>
    </source>
</evidence>
<dbReference type="Proteomes" id="UP000233200">
    <property type="component" value="Unplaced"/>
</dbReference>
<reference evidence="7" key="2">
    <citation type="submission" date="2025-09" db="UniProtKB">
        <authorList>
            <consortium name="Ensembl"/>
        </authorList>
    </citation>
    <scope>IDENTIFICATION</scope>
</reference>
<feature type="compositionally biased region" description="Polar residues" evidence="4">
    <location>
        <begin position="374"/>
        <end position="383"/>
    </location>
</feature>
<evidence type="ECO:0000259" key="5">
    <source>
        <dbReference type="PROSITE" id="PS50009"/>
    </source>
</evidence>
<evidence type="ECO:0000256" key="2">
    <source>
        <dbReference type="ARBA" id="ARBA00083313"/>
    </source>
</evidence>
<dbReference type="Pfam" id="PF00618">
    <property type="entry name" value="RasGEF_N"/>
    <property type="match status" value="1"/>
</dbReference>
<dbReference type="InterPro" id="IPR008937">
    <property type="entry name" value="Ras-like_GEF"/>
</dbReference>
<feature type="region of interest" description="Disordered" evidence="4">
    <location>
        <begin position="413"/>
        <end position="494"/>
    </location>
</feature>
<keyword evidence="8" id="KW-1185">Reference proteome</keyword>
<proteinExistence type="predicted"/>
<dbReference type="FunFam" id="1.20.870.10:FF:000017">
    <property type="entry name" value="Rap guanine nucleotide exchange factor 1"/>
    <property type="match status" value="1"/>
</dbReference>
<evidence type="ECO:0000259" key="6">
    <source>
        <dbReference type="PROSITE" id="PS50212"/>
    </source>
</evidence>
<dbReference type="PROSITE" id="PS50009">
    <property type="entry name" value="RASGEF_CAT"/>
    <property type="match status" value="1"/>
</dbReference>
<feature type="compositionally biased region" description="Low complexity" evidence="4">
    <location>
        <begin position="215"/>
        <end position="226"/>
    </location>
</feature>
<accession>A0A2K6RLQ3</accession>
<dbReference type="GO" id="GO:0007265">
    <property type="term" value="P:Ras protein signal transduction"/>
    <property type="evidence" value="ECO:0007669"/>
    <property type="project" value="TreeGrafter"/>
</dbReference>
<feature type="domain" description="N-terminal Ras-GEF" evidence="6">
    <location>
        <begin position="690"/>
        <end position="812"/>
    </location>
</feature>
<organism evidence="7 8">
    <name type="scientific">Rhinopithecus roxellana</name>
    <name type="common">Golden snub-nosed monkey</name>
    <name type="synonym">Pygathrix roxellana</name>
    <dbReference type="NCBI Taxonomy" id="61622"/>
    <lineage>
        <taxon>Eukaryota</taxon>
        <taxon>Metazoa</taxon>
        <taxon>Chordata</taxon>
        <taxon>Craniata</taxon>
        <taxon>Vertebrata</taxon>
        <taxon>Euteleostomi</taxon>
        <taxon>Mammalia</taxon>
        <taxon>Eutheria</taxon>
        <taxon>Euarchontoglires</taxon>
        <taxon>Primates</taxon>
        <taxon>Haplorrhini</taxon>
        <taxon>Catarrhini</taxon>
        <taxon>Cercopithecidae</taxon>
        <taxon>Colobinae</taxon>
        <taxon>Rhinopithecus</taxon>
    </lineage>
</organism>
<dbReference type="InterPro" id="IPR036964">
    <property type="entry name" value="RASGEF_cat_dom_sf"/>
</dbReference>
<dbReference type="InterPro" id="IPR023578">
    <property type="entry name" value="Ras_GEF_dom_sf"/>
</dbReference>
<name>A0A2K6RLQ3_RHIRO</name>
<dbReference type="GO" id="GO:0005085">
    <property type="term" value="F:guanyl-nucleotide exchange factor activity"/>
    <property type="evidence" value="ECO:0007669"/>
    <property type="project" value="UniProtKB-KW"/>
</dbReference>
<evidence type="ECO:0000256" key="4">
    <source>
        <dbReference type="SAM" id="MobiDB-lite"/>
    </source>
</evidence>
<feature type="region of interest" description="Disordered" evidence="4">
    <location>
        <begin position="210"/>
        <end position="237"/>
    </location>
</feature>
<dbReference type="PROSITE" id="PS50212">
    <property type="entry name" value="RASGEF_NTER"/>
    <property type="match status" value="1"/>
</dbReference>
<feature type="region of interest" description="Disordered" evidence="4">
    <location>
        <begin position="256"/>
        <end position="301"/>
    </location>
</feature>
<dbReference type="SUPFAM" id="SSF48366">
    <property type="entry name" value="Ras GEF"/>
    <property type="match status" value="1"/>
</dbReference>
<feature type="compositionally biased region" description="Basic and acidic residues" evidence="4">
    <location>
        <begin position="360"/>
        <end position="373"/>
    </location>
</feature>
<keyword evidence="1 3" id="KW-0344">Guanine-nucleotide releasing factor</keyword>
<dbReference type="SMART" id="SM00147">
    <property type="entry name" value="RasGEF"/>
    <property type="match status" value="1"/>
</dbReference>
<dbReference type="Gene3D" id="1.10.840.10">
    <property type="entry name" value="Ras guanine-nucleotide exchange factors catalytic domain"/>
    <property type="match status" value="1"/>
</dbReference>
<dbReference type="Pfam" id="PF00617">
    <property type="entry name" value="RasGEF"/>
    <property type="match status" value="1"/>
</dbReference>
<reference evidence="7" key="1">
    <citation type="submission" date="2025-08" db="UniProtKB">
        <authorList>
            <consortium name="Ensembl"/>
        </authorList>
    </citation>
    <scope>IDENTIFICATION</scope>
</reference>
<evidence type="ECO:0000256" key="1">
    <source>
        <dbReference type="ARBA" id="ARBA00022658"/>
    </source>
</evidence>
<dbReference type="CDD" id="cd00155">
    <property type="entry name" value="RasGEF"/>
    <property type="match status" value="1"/>
</dbReference>
<dbReference type="SMART" id="SM00229">
    <property type="entry name" value="RasGEFN"/>
    <property type="match status" value="1"/>
</dbReference>
<dbReference type="PROSITE" id="PS00720">
    <property type="entry name" value="RASGEF"/>
    <property type="match status" value="1"/>
</dbReference>
<dbReference type="GeneTree" id="ENSGT00940000156235"/>
<dbReference type="Gene3D" id="1.20.870.10">
    <property type="entry name" value="Son of sevenless (SoS) protein Chain: S domain 1"/>
    <property type="match status" value="1"/>
</dbReference>
<feature type="compositionally biased region" description="Basic and acidic residues" evidence="4">
    <location>
        <begin position="642"/>
        <end position="653"/>
    </location>
</feature>
<feature type="region of interest" description="Disordered" evidence="4">
    <location>
        <begin position="337"/>
        <end position="383"/>
    </location>
</feature>
<protein>
    <recommendedName>
        <fullName evidence="2">CRK SH3-binding GNRP</fullName>
    </recommendedName>
</protein>
<dbReference type="FunFam" id="1.10.840.10:FF:000009">
    <property type="entry name" value="rap guanine nucleotide exchange factor 1"/>
    <property type="match status" value="1"/>
</dbReference>
<sequence>KIEKADSQRSHLSSFTMKLMDKFHSPKIKRTPSKKGKPAEVSVKIPEKPVNKEATDRFLPEGYPLPLDLEQQAVEFMSTSAVASRSQRQKNLSWLEEKEKEVVSALRYFKTIVDKMAIDKKVLEMLPGSASKVLEAILPLVQNDPRIQHSSALSSCYSRVYQSLANLIRWSDQVMLEGVNSEDKEMVTTVKGVIKAVLDGVKELVRLTVEKQGRPSPTSPVKPSSPAGKPDGPAELPLTDCEVEILNKTTGMSQSTELLPDATDEEVAPPKPPLPGIRVVDNSPPPALPPKKRQSAPSPTRVAVVAPMSRATSGSSLPVGINRQDFDVDCYAQRRLSGGSHSYGGESPRLSPCSSIGKLSKSDEQLSSLDRDSGQCSRNTSCETLDHYDPDYEFLQQDLSNADQIPQQTAWNLSPLPESLGESGSPFVGHPFQLPLGSHPQPDGPLASGQQTDTPPALPEKKRRSAASQTADSSGCRVSYERHPSQYDNVSGEDLQSTAPIQSVPYAPFAAILPFQHGGSSAPVEFVGDFTAPESTGDPEKPPPLPEKKNKHMLAYMQLLEDYSEPQPSMFYQTPQNEHIYQQKNKLLMEVYGFSDSFSGVDSVQELAPPPALPPKQRQLEPPAGKDGHPRDPSAVSSVPGKDSRDSSERAPKSPDALESAQSEEEVDELSLIDHSEIMSRLTLKQEGDDGPDVRGGSGDILLVHATETDRKDLVLYCEAFLTTYRTFISPEELIKKLQYRYEKFSPFADTFKKRVSKNTFFVLVRVVDELCLVELTEEILKLLMELVFRLVCNGELSLARVLRKNILDKVDQKKLLRCATSGQPLAARGVAARPGTLHDFHSHEIAEQLTLLDAELFYKIEIPEVLLWAKEQNEEKSPNLTQFTEHFNNMSYWVRSIIMLQEKAQDRERLLLKFIKIMKHLRKLNNFNSYLAILSALDSAPIRRLEWQKQTSEGLAEYCTLIDSSSSFRAYRAALSEVEPPCIPYLGLILQDLTFVHLGNPDYIDGKVNFSKRWQQFNILDSMRCFQQAHYDIRRNDDIINFFNDFSDHLAEEALWELSLKIKPRNITRRKTDREEKT</sequence>
<evidence type="ECO:0000313" key="8">
    <source>
        <dbReference type="Proteomes" id="UP000233200"/>
    </source>
</evidence>
<feature type="region of interest" description="Disordered" evidence="4">
    <location>
        <begin position="602"/>
        <end position="670"/>
    </location>
</feature>
<feature type="domain" description="Ras-GEF" evidence="5">
    <location>
        <begin position="842"/>
        <end position="1066"/>
    </location>
</feature>
<gene>
    <name evidence="7" type="primary">RAPGEF1</name>
</gene>
<dbReference type="InterPro" id="IPR019804">
    <property type="entry name" value="Ras_G-nucl-exch_fac_CS"/>
</dbReference>
<dbReference type="GO" id="GO:0005886">
    <property type="term" value="C:plasma membrane"/>
    <property type="evidence" value="ECO:0007669"/>
    <property type="project" value="TreeGrafter"/>
</dbReference>
<dbReference type="InterPro" id="IPR001895">
    <property type="entry name" value="RASGEF_cat_dom"/>
</dbReference>
<dbReference type="PANTHER" id="PTHR23113">
    <property type="entry name" value="GUANINE NUCLEOTIDE EXCHANGE FACTOR"/>
    <property type="match status" value="1"/>
</dbReference>
<dbReference type="InterPro" id="IPR000651">
    <property type="entry name" value="Ras-like_Gua-exchang_fac_N"/>
</dbReference>
<dbReference type="PANTHER" id="PTHR23113:SF224">
    <property type="entry name" value="RAP GUANINE NUCLEOTIDE EXCHANGE FACTOR 1"/>
    <property type="match status" value="1"/>
</dbReference>
<evidence type="ECO:0000256" key="3">
    <source>
        <dbReference type="PROSITE-ProRule" id="PRU00168"/>
    </source>
</evidence>
<dbReference type="CDD" id="cd06224">
    <property type="entry name" value="REM"/>
    <property type="match status" value="1"/>
</dbReference>
<dbReference type="AlphaFoldDB" id="A0A2K6RLQ3"/>